<dbReference type="EMBL" id="KV920729">
    <property type="protein sequence ID" value="OSX68322.1"/>
    <property type="molecule type" value="Genomic_DNA"/>
</dbReference>
<reference evidence="1 2" key="1">
    <citation type="submission" date="2017-03" db="EMBL/GenBank/DDBJ databases">
        <title>WGS assembly of Porphyra umbilicalis.</title>
        <authorList>
            <person name="Brawley S.H."/>
            <person name="Blouin N.A."/>
            <person name="Ficko-Blean E."/>
            <person name="Wheeler G.L."/>
            <person name="Lohr M."/>
            <person name="Goodson H.V."/>
            <person name="Jenkins J.W."/>
            <person name="Blaby-Haas C.E."/>
            <person name="Helliwell K.E."/>
            <person name="Chan C."/>
            <person name="Marriage T."/>
            <person name="Bhattacharya D."/>
            <person name="Klein A.S."/>
            <person name="Badis Y."/>
            <person name="Brodie J."/>
            <person name="Cao Y."/>
            <person name="Collen J."/>
            <person name="Dittami S.M."/>
            <person name="Gachon C.M."/>
            <person name="Green B.R."/>
            <person name="Karpowicz S."/>
            <person name="Kim J.W."/>
            <person name="Kudahl U."/>
            <person name="Lin S."/>
            <person name="Michel G."/>
            <person name="Mittag M."/>
            <person name="Olson B.J."/>
            <person name="Pangilinan J."/>
            <person name="Peng Y."/>
            <person name="Qiu H."/>
            <person name="Shu S."/>
            <person name="Singer J.T."/>
            <person name="Smith A.G."/>
            <person name="Sprecher B.N."/>
            <person name="Wagner V."/>
            <person name="Wang W."/>
            <person name="Wang Z.-Y."/>
            <person name="Yan J."/>
            <person name="Yarish C."/>
            <person name="Zoeuner-Riek S."/>
            <person name="Zhuang Y."/>
            <person name="Zou Y."/>
            <person name="Lindquist E.A."/>
            <person name="Grimwood J."/>
            <person name="Barry K."/>
            <person name="Rokhsar D.S."/>
            <person name="Schmutz J."/>
            <person name="Stiller J.W."/>
            <person name="Grossman A.R."/>
            <person name="Prochnik S.E."/>
        </authorList>
    </citation>
    <scope>NUCLEOTIDE SEQUENCE [LARGE SCALE GENOMIC DNA]</scope>
    <source>
        <strain evidence="1">4086291</strain>
    </source>
</reference>
<feature type="non-terminal residue" evidence="1">
    <location>
        <position position="168"/>
    </location>
</feature>
<dbReference type="GO" id="GO:0005507">
    <property type="term" value="F:copper ion binding"/>
    <property type="evidence" value="ECO:0007669"/>
    <property type="project" value="InterPro"/>
</dbReference>
<organism evidence="1 2">
    <name type="scientific">Porphyra umbilicalis</name>
    <name type="common">Purple laver</name>
    <name type="synonym">Red alga</name>
    <dbReference type="NCBI Taxonomy" id="2786"/>
    <lineage>
        <taxon>Eukaryota</taxon>
        <taxon>Rhodophyta</taxon>
        <taxon>Bangiophyceae</taxon>
        <taxon>Bangiales</taxon>
        <taxon>Bangiaceae</taxon>
        <taxon>Porphyra</taxon>
    </lineage>
</organism>
<dbReference type="GO" id="GO:0016641">
    <property type="term" value="F:oxidoreductase activity, acting on the CH-NH2 group of donors, oxygen as acceptor"/>
    <property type="evidence" value="ECO:0007669"/>
    <property type="project" value="InterPro"/>
</dbReference>
<dbReference type="Proteomes" id="UP000218209">
    <property type="component" value="Unassembled WGS sequence"/>
</dbReference>
<gene>
    <name evidence="1" type="ORF">BU14_3011s0001</name>
</gene>
<name>A0A1X6NID5_PORUM</name>
<keyword evidence="2" id="KW-1185">Reference proteome</keyword>
<dbReference type="Pfam" id="PF01186">
    <property type="entry name" value="Lysyl_oxidase"/>
    <property type="match status" value="1"/>
</dbReference>
<dbReference type="AlphaFoldDB" id="A0A1X6NID5"/>
<sequence>MGPPHRTAAAAAAAAAAVAAVGALVATTAAAAAFDLTVGVSDLVLSTLDLSAGPNRQYAGALMEENCLRRDAGAAVTHEVLRFTTTISNVGTEDLVIGLPPHDRSIVNANWEWGRSHMHWHYAAYAAYELIDDTGRDAGVGFTPSTSAQTVNGQKTGFCVEDSTNCPG</sequence>
<dbReference type="InterPro" id="IPR001695">
    <property type="entry name" value="Lysyl_oxidase"/>
</dbReference>
<protein>
    <submittedName>
        <fullName evidence="1">Uncharacterized protein</fullName>
    </submittedName>
</protein>
<evidence type="ECO:0000313" key="2">
    <source>
        <dbReference type="Proteomes" id="UP000218209"/>
    </source>
</evidence>
<proteinExistence type="predicted"/>
<dbReference type="OrthoDB" id="547291at2759"/>
<accession>A0A1X6NID5</accession>
<evidence type="ECO:0000313" key="1">
    <source>
        <dbReference type="EMBL" id="OSX68322.1"/>
    </source>
</evidence>